<dbReference type="InterPro" id="IPR024414">
    <property type="entry name" value="Uncharacterised_PrgI"/>
</dbReference>
<keyword evidence="1" id="KW-0472">Membrane</keyword>
<reference evidence="2 3" key="1">
    <citation type="journal article" date="2016" name="Nat. Commun.">
        <title>Thousands of microbial genomes shed light on interconnected biogeochemical processes in an aquifer system.</title>
        <authorList>
            <person name="Anantharaman K."/>
            <person name="Brown C.T."/>
            <person name="Hug L.A."/>
            <person name="Sharon I."/>
            <person name="Castelle C.J."/>
            <person name="Probst A.J."/>
            <person name="Thomas B.C."/>
            <person name="Singh A."/>
            <person name="Wilkins M.J."/>
            <person name="Karaoz U."/>
            <person name="Brodie E.L."/>
            <person name="Williams K.H."/>
            <person name="Hubbard S.S."/>
            <person name="Banfield J.F."/>
        </authorList>
    </citation>
    <scope>NUCLEOTIDE SEQUENCE [LARGE SCALE GENOMIC DNA]</scope>
</reference>
<evidence type="ECO:0000256" key="1">
    <source>
        <dbReference type="SAM" id="Phobius"/>
    </source>
</evidence>
<dbReference type="Pfam" id="PF12666">
    <property type="entry name" value="PrgI"/>
    <property type="match status" value="1"/>
</dbReference>
<evidence type="ECO:0000313" key="3">
    <source>
        <dbReference type="Proteomes" id="UP000177419"/>
    </source>
</evidence>
<proteinExistence type="predicted"/>
<sequence length="111" mass="12643">MRFQLPQFIETETKIVGPFTLKQFLWVAGGAAVLTLLYMTLRGILFFVFALPIGGMFLALAFLKINDIPLLNYVSYGLSYFLNPKKYIFKKEAANNMPQLEPSQQNNKTTN</sequence>
<dbReference type="AlphaFoldDB" id="A0A1F8EWJ9"/>
<accession>A0A1F8EWJ9</accession>
<dbReference type="EMBL" id="MGJJ01000015">
    <property type="protein sequence ID" value="OGN05245.1"/>
    <property type="molecule type" value="Genomic_DNA"/>
</dbReference>
<feature type="transmembrane region" description="Helical" evidence="1">
    <location>
        <begin position="44"/>
        <end position="63"/>
    </location>
</feature>
<dbReference type="Proteomes" id="UP000177419">
    <property type="component" value="Unassembled WGS sequence"/>
</dbReference>
<keyword evidence="1" id="KW-0812">Transmembrane</keyword>
<name>A0A1F8EWJ9_9BACT</name>
<keyword evidence="1" id="KW-1133">Transmembrane helix</keyword>
<gene>
    <name evidence="2" type="ORF">A2746_01115</name>
</gene>
<evidence type="ECO:0008006" key="4">
    <source>
        <dbReference type="Google" id="ProtNLM"/>
    </source>
</evidence>
<feature type="transmembrane region" description="Helical" evidence="1">
    <location>
        <begin position="21"/>
        <end position="38"/>
    </location>
</feature>
<dbReference type="STRING" id="1802669.A2746_01115"/>
<organism evidence="2 3">
    <name type="scientific">Candidatus Yanofskybacteria bacterium RIFCSPHIGHO2_01_FULL_44_22</name>
    <dbReference type="NCBI Taxonomy" id="1802669"/>
    <lineage>
        <taxon>Bacteria</taxon>
        <taxon>Candidatus Yanofskyibacteriota</taxon>
    </lineage>
</organism>
<comment type="caution">
    <text evidence="2">The sequence shown here is derived from an EMBL/GenBank/DDBJ whole genome shotgun (WGS) entry which is preliminary data.</text>
</comment>
<evidence type="ECO:0000313" key="2">
    <source>
        <dbReference type="EMBL" id="OGN05245.1"/>
    </source>
</evidence>
<protein>
    <recommendedName>
        <fullName evidence="4">PrgI family protein</fullName>
    </recommendedName>
</protein>